<gene>
    <name evidence="2" type="ORF">ACIBG2_00895</name>
</gene>
<organism evidence="2 3">
    <name type="scientific">Nonomuraea typhae</name>
    <dbReference type="NCBI Taxonomy" id="2603600"/>
    <lineage>
        <taxon>Bacteria</taxon>
        <taxon>Bacillati</taxon>
        <taxon>Actinomycetota</taxon>
        <taxon>Actinomycetes</taxon>
        <taxon>Streptosporangiales</taxon>
        <taxon>Streptosporangiaceae</taxon>
        <taxon>Nonomuraea</taxon>
    </lineage>
</organism>
<keyword evidence="1" id="KW-0472">Membrane</keyword>
<accession>A0ABW7YJ37</accession>
<feature type="transmembrane region" description="Helical" evidence="1">
    <location>
        <begin position="37"/>
        <end position="58"/>
    </location>
</feature>
<feature type="transmembrane region" description="Helical" evidence="1">
    <location>
        <begin position="6"/>
        <end position="25"/>
    </location>
</feature>
<name>A0ABW7YJ37_9ACTN</name>
<proteinExistence type="predicted"/>
<comment type="caution">
    <text evidence="2">The sequence shown here is derived from an EMBL/GenBank/DDBJ whole genome shotgun (WGS) entry which is preliminary data.</text>
</comment>
<dbReference type="Proteomes" id="UP001612741">
    <property type="component" value="Unassembled WGS sequence"/>
</dbReference>
<protein>
    <recommendedName>
        <fullName evidence="4">Holin</fullName>
    </recommendedName>
</protein>
<evidence type="ECO:0000313" key="3">
    <source>
        <dbReference type="Proteomes" id="UP001612741"/>
    </source>
</evidence>
<sequence>MAGFDTAQILSLVVGIVLPLLVGYVTKESWSGGVKAVILAFLAAVSGFVTEALDAVNAGTSFDWRATLVAVLGTFLVAVGMHYGLYKPTGAAEAVGRAGVKDRMDLVA</sequence>
<keyword evidence="1" id="KW-0812">Transmembrane</keyword>
<dbReference type="RefSeq" id="WP_397077696.1">
    <property type="nucleotide sequence ID" value="NZ_JBITGY010000001.1"/>
</dbReference>
<evidence type="ECO:0000256" key="1">
    <source>
        <dbReference type="SAM" id="Phobius"/>
    </source>
</evidence>
<feature type="transmembrane region" description="Helical" evidence="1">
    <location>
        <begin position="64"/>
        <end position="85"/>
    </location>
</feature>
<keyword evidence="3" id="KW-1185">Reference proteome</keyword>
<reference evidence="2 3" key="1">
    <citation type="submission" date="2024-10" db="EMBL/GenBank/DDBJ databases">
        <title>The Natural Products Discovery Center: Release of the First 8490 Sequenced Strains for Exploring Actinobacteria Biosynthetic Diversity.</title>
        <authorList>
            <person name="Kalkreuter E."/>
            <person name="Kautsar S.A."/>
            <person name="Yang D."/>
            <person name="Bader C.D."/>
            <person name="Teijaro C.N."/>
            <person name="Fluegel L."/>
            <person name="Davis C.M."/>
            <person name="Simpson J.R."/>
            <person name="Lauterbach L."/>
            <person name="Steele A.D."/>
            <person name="Gui C."/>
            <person name="Meng S."/>
            <person name="Li G."/>
            <person name="Viehrig K."/>
            <person name="Ye F."/>
            <person name="Su P."/>
            <person name="Kiefer A.F."/>
            <person name="Nichols A."/>
            <person name="Cepeda A.J."/>
            <person name="Yan W."/>
            <person name="Fan B."/>
            <person name="Jiang Y."/>
            <person name="Adhikari A."/>
            <person name="Zheng C.-J."/>
            <person name="Schuster L."/>
            <person name="Cowan T.M."/>
            <person name="Smanski M.J."/>
            <person name="Chevrette M.G."/>
            <person name="De Carvalho L.P.S."/>
            <person name="Shen B."/>
        </authorList>
    </citation>
    <scope>NUCLEOTIDE SEQUENCE [LARGE SCALE GENOMIC DNA]</scope>
    <source>
        <strain evidence="2 3">NPDC050545</strain>
    </source>
</reference>
<keyword evidence="1" id="KW-1133">Transmembrane helix</keyword>
<evidence type="ECO:0000313" key="2">
    <source>
        <dbReference type="EMBL" id="MFI6495907.1"/>
    </source>
</evidence>
<evidence type="ECO:0008006" key="4">
    <source>
        <dbReference type="Google" id="ProtNLM"/>
    </source>
</evidence>
<dbReference type="EMBL" id="JBITGY010000001">
    <property type="protein sequence ID" value="MFI6495907.1"/>
    <property type="molecule type" value="Genomic_DNA"/>
</dbReference>